<dbReference type="STRING" id="47427.A0A2H3DEE5"/>
<accession>A0A2H3DEE5</accession>
<dbReference type="Proteomes" id="UP000217790">
    <property type="component" value="Unassembled WGS sequence"/>
</dbReference>
<gene>
    <name evidence="1" type="ORF">ARMGADRAFT_1031068</name>
</gene>
<name>A0A2H3DEE5_ARMGA</name>
<dbReference type="AlphaFoldDB" id="A0A2H3DEE5"/>
<dbReference type="OrthoDB" id="6247875at2759"/>
<organism evidence="1 2">
    <name type="scientific">Armillaria gallica</name>
    <name type="common">Bulbous honey fungus</name>
    <name type="synonym">Armillaria bulbosa</name>
    <dbReference type="NCBI Taxonomy" id="47427"/>
    <lineage>
        <taxon>Eukaryota</taxon>
        <taxon>Fungi</taxon>
        <taxon>Dikarya</taxon>
        <taxon>Basidiomycota</taxon>
        <taxon>Agaricomycotina</taxon>
        <taxon>Agaricomycetes</taxon>
        <taxon>Agaricomycetidae</taxon>
        <taxon>Agaricales</taxon>
        <taxon>Marasmiineae</taxon>
        <taxon>Physalacriaceae</taxon>
        <taxon>Armillaria</taxon>
    </lineage>
</organism>
<evidence type="ECO:0000313" key="2">
    <source>
        <dbReference type="Proteomes" id="UP000217790"/>
    </source>
</evidence>
<dbReference type="InParanoid" id="A0A2H3DEE5"/>
<reference evidence="2" key="1">
    <citation type="journal article" date="2017" name="Nat. Ecol. Evol.">
        <title>Genome expansion and lineage-specific genetic innovations in the forest pathogenic fungi Armillaria.</title>
        <authorList>
            <person name="Sipos G."/>
            <person name="Prasanna A.N."/>
            <person name="Walter M.C."/>
            <person name="O'Connor E."/>
            <person name="Balint B."/>
            <person name="Krizsan K."/>
            <person name="Kiss B."/>
            <person name="Hess J."/>
            <person name="Varga T."/>
            <person name="Slot J."/>
            <person name="Riley R."/>
            <person name="Boka B."/>
            <person name="Rigling D."/>
            <person name="Barry K."/>
            <person name="Lee J."/>
            <person name="Mihaltcheva S."/>
            <person name="LaButti K."/>
            <person name="Lipzen A."/>
            <person name="Waldron R."/>
            <person name="Moloney N.M."/>
            <person name="Sperisen C."/>
            <person name="Kredics L."/>
            <person name="Vagvoelgyi C."/>
            <person name="Patrignani A."/>
            <person name="Fitzpatrick D."/>
            <person name="Nagy I."/>
            <person name="Doyle S."/>
            <person name="Anderson J.B."/>
            <person name="Grigoriev I.V."/>
            <person name="Gueldener U."/>
            <person name="Muensterkoetter M."/>
            <person name="Nagy L.G."/>
        </authorList>
    </citation>
    <scope>NUCLEOTIDE SEQUENCE [LARGE SCALE GENOMIC DNA]</scope>
    <source>
        <strain evidence="2">Ar21-2</strain>
    </source>
</reference>
<protein>
    <submittedName>
        <fullName evidence="1">Uncharacterized protein</fullName>
    </submittedName>
</protein>
<dbReference type="EMBL" id="KZ293659">
    <property type="protein sequence ID" value="PBK92154.1"/>
    <property type="molecule type" value="Genomic_DNA"/>
</dbReference>
<keyword evidence="2" id="KW-1185">Reference proteome</keyword>
<evidence type="ECO:0000313" key="1">
    <source>
        <dbReference type="EMBL" id="PBK92154.1"/>
    </source>
</evidence>
<proteinExistence type="predicted"/>
<sequence length="131" mass="14621">MPIGDVFVNALLKARGARRGKQRDSRTLSVLGWEYDQCPLVLPSKTLSLAEKQVSIAKAISVKKDHLVKYPDYKFTLVSPKKGRGRYTVNRNRDIIDEARRATPIGKGAEGMELGRALEVEDLWNPSTPVT</sequence>